<evidence type="ECO:0000313" key="2">
    <source>
        <dbReference type="Proteomes" id="UP000075901"/>
    </source>
</evidence>
<sequence>MAHSEPAPTDDTRAPTVDELVSLGNRIGLAIDSNGIEELLTEYLEDLSTGDPFYGTHLQKVNNRKQVSAAAVQTNPLSTEDIRKVLNAWDTVSSYVCKYHPDETVTRRVNGMYETNVISHFRAILKRRQKQSKIDHFFKKINQGK</sequence>
<dbReference type="EnsemblMetazoa" id="AMAM007270-RA">
    <property type="protein sequence ID" value="AMAM007270-PA"/>
    <property type="gene ID" value="AMAM007270"/>
</dbReference>
<name>A0A182SI46_9DIPT</name>
<reference evidence="2" key="1">
    <citation type="submission" date="2013-09" db="EMBL/GenBank/DDBJ databases">
        <title>The Genome Sequence of Anopheles maculatus species B.</title>
        <authorList>
            <consortium name="The Broad Institute Genomics Platform"/>
            <person name="Neafsey D.E."/>
            <person name="Besansky N."/>
            <person name="Howell P."/>
            <person name="Walton C."/>
            <person name="Young S.K."/>
            <person name="Zeng Q."/>
            <person name="Gargeya S."/>
            <person name="Fitzgerald M."/>
            <person name="Haas B."/>
            <person name="Abouelleil A."/>
            <person name="Allen A.W."/>
            <person name="Alvarado L."/>
            <person name="Arachchi H.M."/>
            <person name="Berlin A.M."/>
            <person name="Chapman S.B."/>
            <person name="Gainer-Dewar J."/>
            <person name="Goldberg J."/>
            <person name="Griggs A."/>
            <person name="Gujja S."/>
            <person name="Hansen M."/>
            <person name="Howarth C."/>
            <person name="Imamovic A."/>
            <person name="Ireland A."/>
            <person name="Larimer J."/>
            <person name="McCowan C."/>
            <person name="Murphy C."/>
            <person name="Pearson M."/>
            <person name="Poon T.W."/>
            <person name="Priest M."/>
            <person name="Roberts A."/>
            <person name="Saif S."/>
            <person name="Shea T."/>
            <person name="Sisk P."/>
            <person name="Sykes S."/>
            <person name="Wortman J."/>
            <person name="Nusbaum C."/>
            <person name="Birren B."/>
        </authorList>
    </citation>
    <scope>NUCLEOTIDE SEQUENCE [LARGE SCALE GENOMIC DNA]</scope>
    <source>
        <strain evidence="2">maculatus3</strain>
    </source>
</reference>
<dbReference type="Proteomes" id="UP000075901">
    <property type="component" value="Unassembled WGS sequence"/>
</dbReference>
<protein>
    <submittedName>
        <fullName evidence="1">Uncharacterized protein</fullName>
    </submittedName>
</protein>
<accession>A0A182SI46</accession>
<evidence type="ECO:0000313" key="1">
    <source>
        <dbReference type="EnsemblMetazoa" id="AMAM007270-PA"/>
    </source>
</evidence>
<dbReference type="VEuPathDB" id="VectorBase:AMAM007270"/>
<proteinExistence type="predicted"/>
<organism evidence="1 2">
    <name type="scientific">Anopheles maculatus</name>
    <dbReference type="NCBI Taxonomy" id="74869"/>
    <lineage>
        <taxon>Eukaryota</taxon>
        <taxon>Metazoa</taxon>
        <taxon>Ecdysozoa</taxon>
        <taxon>Arthropoda</taxon>
        <taxon>Hexapoda</taxon>
        <taxon>Insecta</taxon>
        <taxon>Pterygota</taxon>
        <taxon>Neoptera</taxon>
        <taxon>Endopterygota</taxon>
        <taxon>Diptera</taxon>
        <taxon>Nematocera</taxon>
        <taxon>Culicoidea</taxon>
        <taxon>Culicidae</taxon>
        <taxon>Anophelinae</taxon>
        <taxon>Anopheles</taxon>
        <taxon>Anopheles maculatus group</taxon>
    </lineage>
</organism>
<keyword evidence="2" id="KW-1185">Reference proteome</keyword>
<reference evidence="1" key="2">
    <citation type="submission" date="2020-05" db="UniProtKB">
        <authorList>
            <consortium name="EnsemblMetazoa"/>
        </authorList>
    </citation>
    <scope>IDENTIFICATION</scope>
    <source>
        <strain evidence="1">maculatus3</strain>
    </source>
</reference>
<dbReference type="AlphaFoldDB" id="A0A182SI46"/>